<dbReference type="GO" id="GO:0004760">
    <property type="term" value="F:L-serine-pyruvate transaminase activity"/>
    <property type="evidence" value="ECO:0007669"/>
    <property type="project" value="TreeGrafter"/>
</dbReference>
<dbReference type="InterPro" id="IPR015421">
    <property type="entry name" value="PyrdxlP-dep_Trfase_major"/>
</dbReference>
<dbReference type="RefSeq" id="WP_256623038.1">
    <property type="nucleotide sequence ID" value="NZ_JTEO01000004.1"/>
</dbReference>
<dbReference type="AlphaFoldDB" id="A0AAE3HBN2"/>
<evidence type="ECO:0000256" key="4">
    <source>
        <dbReference type="ARBA" id="ARBA00022679"/>
    </source>
</evidence>
<protein>
    <submittedName>
        <fullName evidence="9">Aminotransferase</fullName>
    </submittedName>
</protein>
<feature type="domain" description="Aminotransferase class V" evidence="8">
    <location>
        <begin position="28"/>
        <end position="328"/>
    </location>
</feature>
<comment type="similarity">
    <text evidence="2 6">Belongs to the class-V pyridoxal-phosphate-dependent aminotransferase family.</text>
</comment>
<reference evidence="9 10" key="1">
    <citation type="journal article" date="2011" name="Appl. Environ. Microbiol.">
        <title>Methanogenic archaea isolated from Taiwan's Chelungpu fault.</title>
        <authorList>
            <person name="Wu S.Y."/>
            <person name="Lai M.C."/>
        </authorList>
    </citation>
    <scope>NUCLEOTIDE SEQUENCE [LARGE SCALE GENOMIC DNA]</scope>
    <source>
        <strain evidence="9 10">St545Mb</strain>
    </source>
</reference>
<evidence type="ECO:0000313" key="9">
    <source>
        <dbReference type="EMBL" id="MCQ6963138.1"/>
    </source>
</evidence>
<dbReference type="GO" id="GO:0008453">
    <property type="term" value="F:alanine-glyoxylate transaminase activity"/>
    <property type="evidence" value="ECO:0007669"/>
    <property type="project" value="TreeGrafter"/>
</dbReference>
<dbReference type="SUPFAM" id="SSF53383">
    <property type="entry name" value="PLP-dependent transferases"/>
    <property type="match status" value="1"/>
</dbReference>
<comment type="cofactor">
    <cofactor evidence="1 7">
        <name>pyridoxal 5'-phosphate</name>
        <dbReference type="ChEBI" id="CHEBI:597326"/>
    </cofactor>
</comment>
<evidence type="ECO:0000256" key="1">
    <source>
        <dbReference type="ARBA" id="ARBA00001933"/>
    </source>
</evidence>
<dbReference type="InterPro" id="IPR015424">
    <property type="entry name" value="PyrdxlP-dep_Trfase"/>
</dbReference>
<sequence length="384" mass="41715">MELEDTLLMMPGPVPVAPRVLRAMSKPMINHRGSEFAAMYDDCREIMADVFKTKNDIFVISGSGSAGMEAAVGCTLGSQDTAVTLENGKFGERFKSIASRYGKVNPVKAEWGHSFDLDEVERKLEEGAKILTLVHNETSAGILNPAKEIGKLTKKHDALFIMDGITSIGGDDVRIDEWGVDIAVTGSQKCIAAPPGLAMVSVSERAFEVMKGMDRMPYYLDLKAYKKSADKESTQTPYTPAVSLFFALQESLHIVKEEGMDARIKRHTTEGAAVRAAMSALGIEMFPQLKGETRYSNTVSAMKAPEGVSGDDIKKDMKKRGIIIAGGQDQLSGKIFRIGNMGNVMPKDIMLTLQQLEVVLMKRGVISELGTGLEAASEVLDTLL</sequence>
<evidence type="ECO:0000256" key="6">
    <source>
        <dbReference type="RuleBase" id="RU004075"/>
    </source>
</evidence>
<evidence type="ECO:0000313" key="10">
    <source>
        <dbReference type="Proteomes" id="UP001206983"/>
    </source>
</evidence>
<dbReference type="InterPro" id="IPR000192">
    <property type="entry name" value="Aminotrans_V_dom"/>
</dbReference>
<dbReference type="Proteomes" id="UP001206983">
    <property type="component" value="Unassembled WGS sequence"/>
</dbReference>
<keyword evidence="5" id="KW-0663">Pyridoxal phosphate</keyword>
<dbReference type="Pfam" id="PF00266">
    <property type="entry name" value="Aminotran_5"/>
    <property type="match status" value="1"/>
</dbReference>
<dbReference type="PANTHER" id="PTHR21152:SF24">
    <property type="entry name" value="ALANINE--GLYOXYLATE AMINOTRANSFERASE 1"/>
    <property type="match status" value="1"/>
</dbReference>
<evidence type="ECO:0000256" key="3">
    <source>
        <dbReference type="ARBA" id="ARBA00022576"/>
    </source>
</evidence>
<dbReference type="EMBL" id="JTEO01000004">
    <property type="protein sequence ID" value="MCQ6963138.1"/>
    <property type="molecule type" value="Genomic_DNA"/>
</dbReference>
<dbReference type="GO" id="GO:0019265">
    <property type="term" value="P:glycine biosynthetic process, by transamination of glyoxylate"/>
    <property type="evidence" value="ECO:0007669"/>
    <property type="project" value="TreeGrafter"/>
</dbReference>
<dbReference type="Gene3D" id="3.40.640.10">
    <property type="entry name" value="Type I PLP-dependent aspartate aminotransferase-like (Major domain)"/>
    <property type="match status" value="1"/>
</dbReference>
<evidence type="ECO:0000259" key="8">
    <source>
        <dbReference type="Pfam" id="PF00266"/>
    </source>
</evidence>
<dbReference type="InterPro" id="IPR024169">
    <property type="entry name" value="SP_NH2Trfase/AEP_transaminase"/>
</dbReference>
<dbReference type="PANTHER" id="PTHR21152">
    <property type="entry name" value="AMINOTRANSFERASE CLASS V"/>
    <property type="match status" value="1"/>
</dbReference>
<comment type="caution">
    <text evidence="9">The sequence shown here is derived from an EMBL/GenBank/DDBJ whole genome shotgun (WGS) entry which is preliminary data.</text>
</comment>
<dbReference type="InterPro" id="IPR020578">
    <property type="entry name" value="Aminotrans_V_PyrdxlP_BS"/>
</dbReference>
<evidence type="ECO:0000256" key="7">
    <source>
        <dbReference type="RuleBase" id="RU004504"/>
    </source>
</evidence>
<keyword evidence="10" id="KW-1185">Reference proteome</keyword>
<dbReference type="PIRSF" id="PIRSF000524">
    <property type="entry name" value="SPT"/>
    <property type="match status" value="1"/>
</dbReference>
<keyword evidence="4" id="KW-0808">Transferase</keyword>
<proteinExistence type="inferred from homology"/>
<accession>A0AAE3HBN2</accession>
<evidence type="ECO:0000256" key="2">
    <source>
        <dbReference type="ARBA" id="ARBA00009236"/>
    </source>
</evidence>
<dbReference type="Gene3D" id="3.90.1150.10">
    <property type="entry name" value="Aspartate Aminotransferase, domain 1"/>
    <property type="match status" value="1"/>
</dbReference>
<evidence type="ECO:0000256" key="5">
    <source>
        <dbReference type="ARBA" id="ARBA00022898"/>
    </source>
</evidence>
<gene>
    <name evidence="9" type="ORF">PV02_08885</name>
</gene>
<dbReference type="InterPro" id="IPR015422">
    <property type="entry name" value="PyrdxlP-dep_Trfase_small"/>
</dbReference>
<name>A0AAE3HBN2_9EURY</name>
<keyword evidence="3 9" id="KW-0032">Aminotransferase</keyword>
<organism evidence="9 10">
    <name type="scientific">Methanolobus chelungpuianus</name>
    <dbReference type="NCBI Taxonomy" id="502115"/>
    <lineage>
        <taxon>Archaea</taxon>
        <taxon>Methanobacteriati</taxon>
        <taxon>Methanobacteriota</taxon>
        <taxon>Stenosarchaea group</taxon>
        <taxon>Methanomicrobia</taxon>
        <taxon>Methanosarcinales</taxon>
        <taxon>Methanosarcinaceae</taxon>
        <taxon>Methanolobus</taxon>
    </lineage>
</organism>
<dbReference type="FunFam" id="3.40.640.10:FF:000027">
    <property type="entry name" value="Serine--pyruvate aminotransferase, mitochondrial"/>
    <property type="match status" value="1"/>
</dbReference>
<dbReference type="PROSITE" id="PS00595">
    <property type="entry name" value="AA_TRANSFER_CLASS_5"/>
    <property type="match status" value="1"/>
</dbReference>